<evidence type="ECO:0000313" key="1">
    <source>
        <dbReference type="EMBL" id="GHO48832.1"/>
    </source>
</evidence>
<gene>
    <name evidence="1" type="ORF">KSX_69950</name>
</gene>
<comment type="caution">
    <text evidence="1">The sequence shown here is derived from an EMBL/GenBank/DDBJ whole genome shotgun (WGS) entry which is preliminary data.</text>
</comment>
<organism evidence="1 2">
    <name type="scientific">Ktedonospora formicarum</name>
    <dbReference type="NCBI Taxonomy" id="2778364"/>
    <lineage>
        <taxon>Bacteria</taxon>
        <taxon>Bacillati</taxon>
        <taxon>Chloroflexota</taxon>
        <taxon>Ktedonobacteria</taxon>
        <taxon>Ktedonobacterales</taxon>
        <taxon>Ktedonobacteraceae</taxon>
        <taxon>Ktedonospora</taxon>
    </lineage>
</organism>
<name>A0A8J3IA49_9CHLR</name>
<dbReference type="RefSeq" id="WP_220197996.1">
    <property type="nucleotide sequence ID" value="NZ_BNJF01000004.1"/>
</dbReference>
<accession>A0A8J3IA49</accession>
<proteinExistence type="predicted"/>
<dbReference type="EMBL" id="BNJF01000004">
    <property type="protein sequence ID" value="GHO48832.1"/>
    <property type="molecule type" value="Genomic_DNA"/>
</dbReference>
<keyword evidence="2" id="KW-1185">Reference proteome</keyword>
<sequence length="82" mass="9145">MRLVVHQRNVVAHFSGPWEVAQLEALAEQGRAWARFSRVSGGLPIGEIESQTHEVRLYEGVEVGSRQVVFLLPMEQQCSAEG</sequence>
<evidence type="ECO:0000313" key="2">
    <source>
        <dbReference type="Proteomes" id="UP000612362"/>
    </source>
</evidence>
<dbReference type="AlphaFoldDB" id="A0A8J3IA49"/>
<dbReference type="Proteomes" id="UP000612362">
    <property type="component" value="Unassembled WGS sequence"/>
</dbReference>
<protein>
    <submittedName>
        <fullName evidence="1">Uncharacterized protein</fullName>
    </submittedName>
</protein>
<reference evidence="1" key="1">
    <citation type="submission" date="2020-10" db="EMBL/GenBank/DDBJ databases">
        <title>Taxonomic study of unclassified bacteria belonging to the class Ktedonobacteria.</title>
        <authorList>
            <person name="Yabe S."/>
            <person name="Wang C.M."/>
            <person name="Zheng Y."/>
            <person name="Sakai Y."/>
            <person name="Cavaletti L."/>
            <person name="Monciardini P."/>
            <person name="Donadio S."/>
        </authorList>
    </citation>
    <scope>NUCLEOTIDE SEQUENCE</scope>
    <source>
        <strain evidence="1">SOSP1-1</strain>
    </source>
</reference>